<name>A0A9D1QS79_9LACO</name>
<gene>
    <name evidence="4" type="ORF">H9875_03590</name>
</gene>
<keyword evidence="1" id="KW-0547">Nucleotide-binding</keyword>
<dbReference type="InterPro" id="IPR003593">
    <property type="entry name" value="AAA+_ATPase"/>
</dbReference>
<evidence type="ECO:0000256" key="1">
    <source>
        <dbReference type="ARBA" id="ARBA00022741"/>
    </source>
</evidence>
<dbReference type="SMART" id="SM00382">
    <property type="entry name" value="AAA"/>
    <property type="match status" value="1"/>
</dbReference>
<dbReference type="Proteomes" id="UP000886822">
    <property type="component" value="Unassembled WGS sequence"/>
</dbReference>
<sequence length="240" mass="26737">MTANALEITNLTYRKNQKTILENVNLQITAGKIVGLLGENGAGKTTLMRLIASVAKGERGTIAVNQQTKGVQRRTLVSFSEGLQGFRSAAKLSEIRDFYARVYPDFSAKKYLDLITFMQIDDDQKLGTLSKGTREKFVIALCLAREAALYLLDEPFSGIDSMSRKRIISSIIKWKNDDATLVISDHYVTEIAPLLDEVVVVKDQTICTHKSSEQIRSEFGIGIEAFYESIYEGSIPNDEL</sequence>
<reference evidence="4" key="1">
    <citation type="journal article" date="2021" name="PeerJ">
        <title>Extensive microbial diversity within the chicken gut microbiome revealed by metagenomics and culture.</title>
        <authorList>
            <person name="Gilroy R."/>
            <person name="Ravi A."/>
            <person name="Getino M."/>
            <person name="Pursley I."/>
            <person name="Horton D.L."/>
            <person name="Alikhan N.F."/>
            <person name="Baker D."/>
            <person name="Gharbi K."/>
            <person name="Hall N."/>
            <person name="Watson M."/>
            <person name="Adriaenssens E.M."/>
            <person name="Foster-Nyarko E."/>
            <person name="Jarju S."/>
            <person name="Secka A."/>
            <person name="Antonio M."/>
            <person name="Oren A."/>
            <person name="Chaudhuri R.R."/>
            <person name="La Ragione R."/>
            <person name="Hildebrand F."/>
            <person name="Pallen M.J."/>
        </authorList>
    </citation>
    <scope>NUCLEOTIDE SEQUENCE</scope>
    <source>
        <strain evidence="4">CHK173-259</strain>
    </source>
</reference>
<organism evidence="4 5">
    <name type="scientific">Candidatus Levilactobacillus faecigallinarum</name>
    <dbReference type="NCBI Taxonomy" id="2838638"/>
    <lineage>
        <taxon>Bacteria</taxon>
        <taxon>Bacillati</taxon>
        <taxon>Bacillota</taxon>
        <taxon>Bacilli</taxon>
        <taxon>Lactobacillales</taxon>
        <taxon>Lactobacillaceae</taxon>
        <taxon>Levilactobacillus</taxon>
    </lineage>
</organism>
<dbReference type="GO" id="GO:0005524">
    <property type="term" value="F:ATP binding"/>
    <property type="evidence" value="ECO:0007669"/>
    <property type="project" value="UniProtKB-KW"/>
</dbReference>
<dbReference type="GO" id="GO:0016887">
    <property type="term" value="F:ATP hydrolysis activity"/>
    <property type="evidence" value="ECO:0007669"/>
    <property type="project" value="InterPro"/>
</dbReference>
<dbReference type="EMBL" id="DXGJ01000028">
    <property type="protein sequence ID" value="HIW71689.1"/>
    <property type="molecule type" value="Genomic_DNA"/>
</dbReference>
<reference evidence="4" key="2">
    <citation type="submission" date="2021-04" db="EMBL/GenBank/DDBJ databases">
        <authorList>
            <person name="Gilroy R."/>
        </authorList>
    </citation>
    <scope>NUCLEOTIDE SEQUENCE</scope>
    <source>
        <strain evidence="4">CHK173-259</strain>
    </source>
</reference>
<evidence type="ECO:0000313" key="4">
    <source>
        <dbReference type="EMBL" id="HIW71689.1"/>
    </source>
</evidence>
<evidence type="ECO:0000313" key="5">
    <source>
        <dbReference type="Proteomes" id="UP000886822"/>
    </source>
</evidence>
<dbReference type="Gene3D" id="3.40.50.300">
    <property type="entry name" value="P-loop containing nucleotide triphosphate hydrolases"/>
    <property type="match status" value="1"/>
</dbReference>
<evidence type="ECO:0000259" key="3">
    <source>
        <dbReference type="PROSITE" id="PS50893"/>
    </source>
</evidence>
<accession>A0A9D1QS79</accession>
<feature type="domain" description="ABC transporter" evidence="3">
    <location>
        <begin position="6"/>
        <end position="228"/>
    </location>
</feature>
<dbReference type="InterPro" id="IPR027417">
    <property type="entry name" value="P-loop_NTPase"/>
</dbReference>
<dbReference type="PANTHER" id="PTHR43158:SF1">
    <property type="entry name" value="ABC TRANSPORTER, ATP-BINDING PROTEIN"/>
    <property type="match status" value="1"/>
</dbReference>
<keyword evidence="2 4" id="KW-0067">ATP-binding</keyword>
<dbReference type="InterPro" id="IPR003439">
    <property type="entry name" value="ABC_transporter-like_ATP-bd"/>
</dbReference>
<dbReference type="SUPFAM" id="SSF52540">
    <property type="entry name" value="P-loop containing nucleoside triphosphate hydrolases"/>
    <property type="match status" value="1"/>
</dbReference>
<evidence type="ECO:0000256" key="2">
    <source>
        <dbReference type="ARBA" id="ARBA00022840"/>
    </source>
</evidence>
<dbReference type="PANTHER" id="PTHR43158">
    <property type="entry name" value="SKFA PEPTIDE EXPORT ATP-BINDING PROTEIN SKFE"/>
    <property type="match status" value="1"/>
</dbReference>
<dbReference type="PROSITE" id="PS50893">
    <property type="entry name" value="ABC_TRANSPORTER_2"/>
    <property type="match status" value="1"/>
</dbReference>
<protein>
    <submittedName>
        <fullName evidence="4">ABC transporter ATP-binding protein</fullName>
    </submittedName>
</protein>
<dbReference type="Pfam" id="PF00005">
    <property type="entry name" value="ABC_tran"/>
    <property type="match status" value="1"/>
</dbReference>
<comment type="caution">
    <text evidence="4">The sequence shown here is derived from an EMBL/GenBank/DDBJ whole genome shotgun (WGS) entry which is preliminary data.</text>
</comment>
<dbReference type="AlphaFoldDB" id="A0A9D1QS79"/>
<proteinExistence type="predicted"/>